<evidence type="ECO:0000313" key="1">
    <source>
        <dbReference type="EMBL" id="BDZ50328.1"/>
    </source>
</evidence>
<evidence type="ECO:0000313" key="2">
    <source>
        <dbReference type="Proteomes" id="UP001321486"/>
    </source>
</evidence>
<proteinExistence type="predicted"/>
<dbReference type="Proteomes" id="UP001321486">
    <property type="component" value="Chromosome"/>
</dbReference>
<accession>A0ABN6Y2V4</accession>
<keyword evidence="2" id="KW-1185">Reference proteome</keyword>
<gene>
    <name evidence="1" type="ORF">GCM10025867_25690</name>
</gene>
<protein>
    <submittedName>
        <fullName evidence="1">Uncharacterized protein</fullName>
    </submittedName>
</protein>
<dbReference type="RefSeq" id="WP_286343379.1">
    <property type="nucleotide sequence ID" value="NZ_AP027732.1"/>
</dbReference>
<organism evidence="1 2">
    <name type="scientific">Frondihabitans sucicola</name>
    <dbReference type="NCBI Taxonomy" id="1268041"/>
    <lineage>
        <taxon>Bacteria</taxon>
        <taxon>Bacillati</taxon>
        <taxon>Actinomycetota</taxon>
        <taxon>Actinomycetes</taxon>
        <taxon>Micrococcales</taxon>
        <taxon>Microbacteriaceae</taxon>
        <taxon>Frondihabitans</taxon>
    </lineage>
</organism>
<name>A0ABN6Y2V4_9MICO</name>
<sequence length="49" mass="5480">MPQGIDGLRHMQAKQQHIVADITRWLASGAWQTARFSFAQCSSLHDARG</sequence>
<dbReference type="EMBL" id="AP027732">
    <property type="protein sequence ID" value="BDZ50328.1"/>
    <property type="molecule type" value="Genomic_DNA"/>
</dbReference>
<reference evidence="2" key="1">
    <citation type="journal article" date="2019" name="Int. J. Syst. Evol. Microbiol.">
        <title>The Global Catalogue of Microorganisms (GCM) 10K type strain sequencing project: providing services to taxonomists for standard genome sequencing and annotation.</title>
        <authorList>
            <consortium name="The Broad Institute Genomics Platform"/>
            <consortium name="The Broad Institute Genome Sequencing Center for Infectious Disease"/>
            <person name="Wu L."/>
            <person name="Ma J."/>
        </authorList>
    </citation>
    <scope>NUCLEOTIDE SEQUENCE [LARGE SCALE GENOMIC DNA]</scope>
    <source>
        <strain evidence="2">NBRC 108728</strain>
    </source>
</reference>